<dbReference type="InterPro" id="IPR038765">
    <property type="entry name" value="Papain-like_cys_pep_sf"/>
</dbReference>
<name>F2L6V1_PSEUX</name>
<dbReference type="PANTHER" id="PTHR47359:SF3">
    <property type="entry name" value="NLP_P60 DOMAIN-CONTAINING PROTEIN-RELATED"/>
    <property type="match status" value="1"/>
</dbReference>
<dbReference type="Proteomes" id="UP000007809">
    <property type="component" value="Plasmid pPSED01"/>
</dbReference>
<protein>
    <submittedName>
        <fullName evidence="7">NLP/P60 protein</fullName>
    </submittedName>
</protein>
<evidence type="ECO:0000313" key="7">
    <source>
        <dbReference type="EMBL" id="AEA28823.1"/>
    </source>
</evidence>
<organism evidence="7 8">
    <name type="scientific">Pseudonocardia dioxanivorans (strain ATCC 55486 / DSM 44775 / JCM 13855 / CB1190)</name>
    <dbReference type="NCBI Taxonomy" id="675635"/>
    <lineage>
        <taxon>Bacteria</taxon>
        <taxon>Bacillati</taxon>
        <taxon>Actinomycetota</taxon>
        <taxon>Actinomycetes</taxon>
        <taxon>Pseudonocardiales</taxon>
        <taxon>Pseudonocardiaceae</taxon>
        <taxon>Pseudonocardia</taxon>
    </lineage>
</organism>
<dbReference type="SUPFAM" id="SSF54001">
    <property type="entry name" value="Cysteine proteinases"/>
    <property type="match status" value="1"/>
</dbReference>
<evidence type="ECO:0000256" key="4">
    <source>
        <dbReference type="ARBA" id="ARBA00022807"/>
    </source>
</evidence>
<proteinExistence type="inferred from homology"/>
<evidence type="ECO:0000313" key="8">
    <source>
        <dbReference type="Proteomes" id="UP000007809"/>
    </source>
</evidence>
<evidence type="ECO:0000259" key="6">
    <source>
        <dbReference type="PROSITE" id="PS51935"/>
    </source>
</evidence>
<dbReference type="RefSeq" id="WP_013678715.1">
    <property type="nucleotide sequence ID" value="NC_015314.1"/>
</dbReference>
<dbReference type="InterPro" id="IPR000064">
    <property type="entry name" value="NLP_P60_dom"/>
</dbReference>
<dbReference type="eggNOG" id="COG0791">
    <property type="taxonomic scope" value="Bacteria"/>
</dbReference>
<dbReference type="AlphaFoldDB" id="F2L6V1"/>
<dbReference type="HOGENOM" id="CLU_055280_1_0_11"/>
<dbReference type="Gene3D" id="3.90.1720.10">
    <property type="entry name" value="endopeptidase domain like (from Nostoc punctiforme)"/>
    <property type="match status" value="1"/>
</dbReference>
<dbReference type="GO" id="GO:0006508">
    <property type="term" value="P:proteolysis"/>
    <property type="evidence" value="ECO:0007669"/>
    <property type="project" value="UniProtKB-KW"/>
</dbReference>
<accession>F2L6V1</accession>
<geneLocation type="plasmid" evidence="7 8">
    <name>pPSED01</name>
</geneLocation>
<evidence type="ECO:0000256" key="1">
    <source>
        <dbReference type="ARBA" id="ARBA00007074"/>
    </source>
</evidence>
<dbReference type="EMBL" id="CP002594">
    <property type="protein sequence ID" value="AEA28823.1"/>
    <property type="molecule type" value="Genomic_DNA"/>
</dbReference>
<keyword evidence="3" id="KW-0378">Hydrolase</keyword>
<dbReference type="Pfam" id="PF00877">
    <property type="entry name" value="NLPC_P60"/>
    <property type="match status" value="1"/>
</dbReference>
<dbReference type="PANTHER" id="PTHR47359">
    <property type="entry name" value="PEPTIDOGLYCAN DL-ENDOPEPTIDASE CWLO"/>
    <property type="match status" value="1"/>
</dbReference>
<feature type="region of interest" description="Disordered" evidence="5">
    <location>
        <begin position="366"/>
        <end position="385"/>
    </location>
</feature>
<comment type="similarity">
    <text evidence="1">Belongs to the peptidase C40 family.</text>
</comment>
<feature type="domain" description="NlpC/P60" evidence="6">
    <location>
        <begin position="242"/>
        <end position="366"/>
    </location>
</feature>
<dbReference type="GO" id="GO:0008234">
    <property type="term" value="F:cysteine-type peptidase activity"/>
    <property type="evidence" value="ECO:0007669"/>
    <property type="project" value="UniProtKB-KW"/>
</dbReference>
<sequence length="385" mass="38688">MGSSRTTVVVAAGAVWFLLCTAVLGGFAAIATLGGALAGGCGGDGGTGGGSQQIGPRSWSAEQTGNAQTIVEIAVARALPRRAAAIAVATAIVESQLNNVTYGDADSLGLFQQRPSQGWGSPATILNPALSTATFYDRLLQVPGWPTLPAGVAEQAVQRSAFPERYAPAEPPAAALVERFWKGPDNPPPPTDTAPAPGGDAAAQAAAFATLGCADQGGSSIPLSPEDLDRHHMPPGFTLPADPQQRAAVSYVISKIGAPYVWGAKGPDAFDCSGLMLAAWASAGVPIPAGTVSQKNAGTPVGSLSQLAPGDLLLTPGSLGSPSNPRHVGMYVGHGVVVDAYDSSTGVIVSPLSKWTPQIVTIRHIAGPPGEPAPPPSALAAGAPR</sequence>
<gene>
    <name evidence="7" type="ordered locus">Psed_6742</name>
</gene>
<dbReference type="KEGG" id="pdx:Psed_6742"/>
<keyword evidence="8" id="KW-1185">Reference proteome</keyword>
<dbReference type="InterPro" id="IPR051794">
    <property type="entry name" value="PG_Endopeptidase_C40"/>
</dbReference>
<evidence type="ECO:0000256" key="5">
    <source>
        <dbReference type="SAM" id="MobiDB-lite"/>
    </source>
</evidence>
<dbReference type="OrthoDB" id="5496837at2"/>
<keyword evidence="2" id="KW-0645">Protease</keyword>
<feature type="region of interest" description="Disordered" evidence="5">
    <location>
        <begin position="180"/>
        <end position="201"/>
    </location>
</feature>
<evidence type="ECO:0000256" key="2">
    <source>
        <dbReference type="ARBA" id="ARBA00022670"/>
    </source>
</evidence>
<dbReference type="PROSITE" id="PS51935">
    <property type="entry name" value="NLPC_P60"/>
    <property type="match status" value="1"/>
</dbReference>
<keyword evidence="4" id="KW-0788">Thiol protease</keyword>
<keyword evidence="7" id="KW-0614">Plasmid</keyword>
<reference evidence="7 8" key="1">
    <citation type="journal article" date="2011" name="J. Bacteriol.">
        <title>Genome sequence of the 1,4-dioxane-degrading Pseudonocardia dioxanivorans strain CB1190.</title>
        <authorList>
            <person name="Sales C.M."/>
            <person name="Mahendra S."/>
            <person name="Grostern A."/>
            <person name="Parales R.E."/>
            <person name="Goodwin L.A."/>
            <person name="Woyke T."/>
            <person name="Nolan M."/>
            <person name="Lapidus A."/>
            <person name="Chertkov O."/>
            <person name="Ovchinnikova G."/>
            <person name="Sczyrba A."/>
            <person name="Alvarez-Cohen L."/>
        </authorList>
    </citation>
    <scope>NUCLEOTIDE SEQUENCE [LARGE SCALE GENOMIC DNA]</scope>
    <source>
        <strain evidence="8">ATCC 55486 / DSM 44775 / JCM 13855 / CB1190</strain>
    </source>
</reference>
<evidence type="ECO:0000256" key="3">
    <source>
        <dbReference type="ARBA" id="ARBA00022801"/>
    </source>
</evidence>